<proteinExistence type="predicted"/>
<reference evidence="1" key="1">
    <citation type="journal article" date="2020" name="Stud. Mycol.">
        <title>101 Dothideomycetes genomes: a test case for predicting lifestyles and emergence of pathogens.</title>
        <authorList>
            <person name="Haridas S."/>
            <person name="Albert R."/>
            <person name="Binder M."/>
            <person name="Bloem J."/>
            <person name="Labutti K."/>
            <person name="Salamov A."/>
            <person name="Andreopoulos B."/>
            <person name="Baker S."/>
            <person name="Barry K."/>
            <person name="Bills G."/>
            <person name="Bluhm B."/>
            <person name="Cannon C."/>
            <person name="Castanera R."/>
            <person name="Culley D."/>
            <person name="Daum C."/>
            <person name="Ezra D."/>
            <person name="Gonzalez J."/>
            <person name="Henrissat B."/>
            <person name="Kuo A."/>
            <person name="Liang C."/>
            <person name="Lipzen A."/>
            <person name="Lutzoni F."/>
            <person name="Magnuson J."/>
            <person name="Mondo S."/>
            <person name="Nolan M."/>
            <person name="Ohm R."/>
            <person name="Pangilinan J."/>
            <person name="Park H.-J."/>
            <person name="Ramirez L."/>
            <person name="Alfaro M."/>
            <person name="Sun H."/>
            <person name="Tritt A."/>
            <person name="Yoshinaga Y."/>
            <person name="Zwiers L.-H."/>
            <person name="Turgeon B."/>
            <person name="Goodwin S."/>
            <person name="Spatafora J."/>
            <person name="Crous P."/>
            <person name="Grigoriev I."/>
        </authorList>
    </citation>
    <scope>NUCLEOTIDE SEQUENCE</scope>
    <source>
        <strain evidence="1">CBS 115976</strain>
    </source>
</reference>
<evidence type="ECO:0000313" key="1">
    <source>
        <dbReference type="EMBL" id="KAF2663853.1"/>
    </source>
</evidence>
<accession>A0A6A6TXY8</accession>
<evidence type="ECO:0000313" key="2">
    <source>
        <dbReference type="Proteomes" id="UP000799302"/>
    </source>
</evidence>
<name>A0A6A6TXY8_9PEZI</name>
<dbReference type="AlphaFoldDB" id="A0A6A6TXY8"/>
<gene>
    <name evidence="1" type="ORF">BT63DRAFT_418747</name>
</gene>
<dbReference type="Proteomes" id="UP000799302">
    <property type="component" value="Unassembled WGS sequence"/>
</dbReference>
<keyword evidence="2" id="KW-1185">Reference proteome</keyword>
<organism evidence="1 2">
    <name type="scientific">Microthyrium microscopicum</name>
    <dbReference type="NCBI Taxonomy" id="703497"/>
    <lineage>
        <taxon>Eukaryota</taxon>
        <taxon>Fungi</taxon>
        <taxon>Dikarya</taxon>
        <taxon>Ascomycota</taxon>
        <taxon>Pezizomycotina</taxon>
        <taxon>Dothideomycetes</taxon>
        <taxon>Dothideomycetes incertae sedis</taxon>
        <taxon>Microthyriales</taxon>
        <taxon>Microthyriaceae</taxon>
        <taxon>Microthyrium</taxon>
    </lineage>
</organism>
<dbReference type="EMBL" id="MU004244">
    <property type="protein sequence ID" value="KAF2663853.1"/>
    <property type="molecule type" value="Genomic_DNA"/>
</dbReference>
<protein>
    <submittedName>
        <fullName evidence="1">Uncharacterized protein</fullName>
    </submittedName>
</protein>
<dbReference type="OrthoDB" id="5332316at2759"/>
<sequence>MLLTKRWRPLQSPNSPTCSHLLLQSRNKSNLPPKSYSQVPILNEWSAVWQAGKTSGLGDGVTPLEINQFDRVGTPSPLDRLPKYREHVQRPRWTEQTPEYKKQWTDKFPLLAGKVLPKNVLILRGLNKNLIEADFLRITLWKGQISPIVRVFPLRKPGTMEKLDQYMVIFRHEDHLNAWRRRLEHLCKMSRRYTISSLLHPVIAPQEGFKLHGVEIDQVVKAFALAPAGVIVRTNNYPTLAPGENHIVQQGGYTELVDRTGARKPSVVVRIVGAPSVKLTDLLQAIMYDGNLRNMPWDVVLDTEGRQTASFAIDDESENMSKEQSVERVKLAKDEKLPAAAGVQDDSVMASTDMDELYKLHEGVRFVVYFHSEHIAQQFARAWHCRPLPLPPKPDKRYKFSQPLYELIDGGKSLQTKVYAEVLW</sequence>